<dbReference type="Pfam" id="PF01337">
    <property type="entry name" value="Barstar"/>
    <property type="match status" value="1"/>
</dbReference>
<dbReference type="EMBL" id="CP071060">
    <property type="protein sequence ID" value="QSI78164.1"/>
    <property type="molecule type" value="Genomic_DNA"/>
</dbReference>
<gene>
    <name evidence="3" type="ORF">JY500_05855</name>
</gene>
<proteinExistence type="inferred from homology"/>
<dbReference type="Gene3D" id="3.30.370.10">
    <property type="entry name" value="Barstar-like"/>
    <property type="match status" value="1"/>
</dbReference>
<evidence type="ECO:0000259" key="2">
    <source>
        <dbReference type="Pfam" id="PF01337"/>
    </source>
</evidence>
<evidence type="ECO:0000256" key="1">
    <source>
        <dbReference type="ARBA" id="ARBA00006845"/>
    </source>
</evidence>
<evidence type="ECO:0000313" key="3">
    <source>
        <dbReference type="EMBL" id="QSI78164.1"/>
    </source>
</evidence>
<accession>A0ABX7M9V3</accession>
<reference evidence="3 4" key="1">
    <citation type="submission" date="2021-02" db="EMBL/GenBank/DDBJ databases">
        <title>Niveibacterium changnyeongensis HC41.</title>
        <authorList>
            <person name="Kang M."/>
        </authorList>
    </citation>
    <scope>NUCLEOTIDE SEQUENCE [LARGE SCALE GENOMIC DNA]</scope>
    <source>
        <strain evidence="3 4">HC41</strain>
    </source>
</reference>
<name>A0ABX7M9V3_9RHOO</name>
<comment type="similarity">
    <text evidence="1">Belongs to the barstar family.</text>
</comment>
<dbReference type="CDD" id="cd05141">
    <property type="entry name" value="Barstar_evA4336-like"/>
    <property type="match status" value="1"/>
</dbReference>
<protein>
    <submittedName>
        <fullName evidence="3">Barstar family protein</fullName>
    </submittedName>
</protein>
<organism evidence="3 4">
    <name type="scientific">Niveibacterium microcysteis</name>
    <dbReference type="NCBI Taxonomy" id="2811415"/>
    <lineage>
        <taxon>Bacteria</taxon>
        <taxon>Pseudomonadati</taxon>
        <taxon>Pseudomonadota</taxon>
        <taxon>Betaproteobacteria</taxon>
        <taxon>Rhodocyclales</taxon>
        <taxon>Rhodocyclaceae</taxon>
        <taxon>Niveibacterium</taxon>
    </lineage>
</organism>
<dbReference type="InterPro" id="IPR000468">
    <property type="entry name" value="Barstar"/>
</dbReference>
<dbReference type="RefSeq" id="WP_206255467.1">
    <property type="nucleotide sequence ID" value="NZ_CP071060.1"/>
</dbReference>
<dbReference type="InterPro" id="IPR035905">
    <property type="entry name" value="Barstar-like_sf"/>
</dbReference>
<sequence>MTPAKPKPVLAGVFRCSAEQASALKREAEAQRYLTASIDLPSQVTPATLFEGFASALRFPEWFGANWDALADCLTDLSWLDESGYLITLRGYGRAFPAGSADAETLQGVLEDACAYWQDEGTPFGVLVEDGPAALAELPIR</sequence>
<dbReference type="SUPFAM" id="SSF52038">
    <property type="entry name" value="Barstar-related"/>
    <property type="match status" value="1"/>
</dbReference>
<evidence type="ECO:0000313" key="4">
    <source>
        <dbReference type="Proteomes" id="UP000663570"/>
    </source>
</evidence>
<dbReference type="Proteomes" id="UP000663570">
    <property type="component" value="Chromosome"/>
</dbReference>
<keyword evidence="4" id="KW-1185">Reference proteome</keyword>
<feature type="domain" description="Barstar (barnase inhibitor)" evidence="2">
    <location>
        <begin position="35"/>
        <end position="128"/>
    </location>
</feature>